<evidence type="ECO:0000313" key="1">
    <source>
        <dbReference type="EMBL" id="SUI97387.1"/>
    </source>
</evidence>
<accession>A0A380B9G9</accession>
<dbReference type="PROSITE" id="PS51257">
    <property type="entry name" value="PROKAR_LIPOPROTEIN"/>
    <property type="match status" value="1"/>
</dbReference>
<dbReference type="Proteomes" id="UP000254893">
    <property type="component" value="Unassembled WGS sequence"/>
</dbReference>
<dbReference type="EMBL" id="UGYW01000001">
    <property type="protein sequence ID" value="SUI97387.1"/>
    <property type="molecule type" value="Genomic_DNA"/>
</dbReference>
<gene>
    <name evidence="1" type="ORF">NCTC11388_00388</name>
</gene>
<reference evidence="1 2" key="1">
    <citation type="submission" date="2018-06" db="EMBL/GenBank/DDBJ databases">
        <authorList>
            <consortium name="Pathogen Informatics"/>
            <person name="Doyle S."/>
        </authorList>
    </citation>
    <scope>NUCLEOTIDE SEQUENCE [LARGE SCALE GENOMIC DNA]</scope>
    <source>
        <strain evidence="1 2">NCTC11388</strain>
    </source>
</reference>
<sequence>MRKITNILYAVVLACALISCEKNDPISELGETNGQFAAQLRVSYNSTRPAIGDTLQVTASTWQRDDKFSEVRFMETIVETFGINMSLKNGTQLLTKGETESTLTVVDSIAKANSWLKIAAADMDKYWVTVTNNYVMVGRYPMVIKEGNYPNNSNLVTKLSDQEFEILKGLLAYTITRADYLVLYPSAPASHFTNGGTYVLSQTGINNLKQTLTKTQLLPVVNSIKKVGKYSVTIDVAAITSTGTATVATRTFENSL</sequence>
<dbReference type="RefSeq" id="WP_115168867.1">
    <property type="nucleotide sequence ID" value="NZ_UGYW01000001.1"/>
</dbReference>
<protein>
    <submittedName>
        <fullName evidence="1">Uncharacterized protein</fullName>
    </submittedName>
</protein>
<evidence type="ECO:0000313" key="2">
    <source>
        <dbReference type="Proteomes" id="UP000254893"/>
    </source>
</evidence>
<dbReference type="AlphaFoldDB" id="A0A380B9G9"/>
<name>A0A380B9G9_SPHSI</name>
<organism evidence="1 2">
    <name type="scientific">Sphingobacterium spiritivorum</name>
    <name type="common">Flavobacterium spiritivorum</name>
    <dbReference type="NCBI Taxonomy" id="258"/>
    <lineage>
        <taxon>Bacteria</taxon>
        <taxon>Pseudomonadati</taxon>
        <taxon>Bacteroidota</taxon>
        <taxon>Sphingobacteriia</taxon>
        <taxon>Sphingobacteriales</taxon>
        <taxon>Sphingobacteriaceae</taxon>
        <taxon>Sphingobacterium</taxon>
    </lineage>
</organism>
<proteinExistence type="predicted"/>